<dbReference type="InterPro" id="IPR007016">
    <property type="entry name" value="O-antigen_ligase-rel_domated"/>
</dbReference>
<feature type="transmembrane region" description="Helical" evidence="5">
    <location>
        <begin position="115"/>
        <end position="132"/>
    </location>
</feature>
<evidence type="ECO:0000259" key="6">
    <source>
        <dbReference type="Pfam" id="PF04932"/>
    </source>
</evidence>
<keyword evidence="2 5" id="KW-0812">Transmembrane</keyword>
<reference evidence="7 8" key="1">
    <citation type="submission" date="2020-05" db="EMBL/GenBank/DDBJ databases">
        <title>Genomic Encyclopedia of Type Strains, Phase IV (KMG-V): Genome sequencing to study the core and pangenomes of soil and plant-associated prokaryotes.</title>
        <authorList>
            <person name="Whitman W."/>
        </authorList>
    </citation>
    <scope>NUCLEOTIDE SEQUENCE [LARGE SCALE GENOMIC DNA]</scope>
    <source>
        <strain evidence="7 8">C29</strain>
    </source>
</reference>
<sequence>MSFKLFQAYILLTFFRPVELFAPELGELRPMLWLWLLAVITSVVAAAAKKEAGARPIHFKLLFWLWALIGVSKLLSPWAGGTMEAISDFSTSSMLFLLAALNLTTLDRLKSTMNAVVLAMVLNSVIGINAYHTGQYREQLVLYQTAPAHDNDDPATMPDLKTVIPAHDDSGWFLWRLKSVGFLADPNDFAQVLVMSMPMLWAGWRAGQRLRNLVMVIAPGAAMIYAIFLSQSRGALIGLASLLFFGVRKALGTTKTVLLLGVMAGAQLVGNMSGGREFSGKERSAEERIESWTIGLDLLKGHPIFGAGYGNYLEYNYLTAHNSFVLCFAELGLVGYFVWMGMIVLTYKGLSRTLDQLPEGSPAWKTASLLRSSMVGYLTCAWFLSRTYGPALFFLMALGIGAWHCAVRSMPASQVPAPLLRIDWQKDTLRLMGMTIFAVYMFVRSH</sequence>
<comment type="subcellular location">
    <subcellularLocation>
        <location evidence="1">Membrane</location>
        <topology evidence="1">Multi-pass membrane protein</topology>
    </subcellularLocation>
</comment>
<evidence type="ECO:0000256" key="2">
    <source>
        <dbReference type="ARBA" id="ARBA00022692"/>
    </source>
</evidence>
<feature type="transmembrane region" description="Helical" evidence="5">
    <location>
        <begin position="257"/>
        <end position="274"/>
    </location>
</feature>
<gene>
    <name evidence="7" type="ORF">HNQ01_001789</name>
</gene>
<evidence type="ECO:0000256" key="3">
    <source>
        <dbReference type="ARBA" id="ARBA00022989"/>
    </source>
</evidence>
<dbReference type="PANTHER" id="PTHR37422:SF13">
    <property type="entry name" value="LIPOPOLYSACCHARIDE BIOSYNTHESIS PROTEIN PA4999-RELATED"/>
    <property type="match status" value="1"/>
</dbReference>
<evidence type="ECO:0000256" key="5">
    <source>
        <dbReference type="SAM" id="Phobius"/>
    </source>
</evidence>
<evidence type="ECO:0000256" key="1">
    <source>
        <dbReference type="ARBA" id="ARBA00004141"/>
    </source>
</evidence>
<organism evidence="7 8">
    <name type="scientific">Sphaerotilus uruguayifluvii</name>
    <dbReference type="NCBI Taxonomy" id="2735897"/>
    <lineage>
        <taxon>Bacteria</taxon>
        <taxon>Pseudomonadati</taxon>
        <taxon>Pseudomonadota</taxon>
        <taxon>Betaproteobacteria</taxon>
        <taxon>Burkholderiales</taxon>
        <taxon>Sphaerotilaceae</taxon>
        <taxon>Sphaerotilus</taxon>
    </lineage>
</organism>
<dbReference type="Pfam" id="PF04932">
    <property type="entry name" value="Wzy_C"/>
    <property type="match status" value="1"/>
</dbReference>
<feature type="transmembrane region" description="Helical" evidence="5">
    <location>
        <begin position="323"/>
        <end position="347"/>
    </location>
</feature>
<evidence type="ECO:0000313" key="7">
    <source>
        <dbReference type="EMBL" id="NRT56054.1"/>
    </source>
</evidence>
<dbReference type="RefSeq" id="WP_173805025.1">
    <property type="nucleotide sequence ID" value="NZ_JABSNM010000006.1"/>
</dbReference>
<feature type="transmembrane region" description="Helical" evidence="5">
    <location>
        <begin position="30"/>
        <end position="49"/>
    </location>
</feature>
<keyword evidence="3 5" id="KW-1133">Transmembrane helix</keyword>
<name>A0ABX2G1W6_9BURK</name>
<feature type="domain" description="O-antigen ligase-related" evidence="6">
    <location>
        <begin position="221"/>
        <end position="340"/>
    </location>
</feature>
<comment type="caution">
    <text evidence="7">The sequence shown here is derived from an EMBL/GenBank/DDBJ whole genome shotgun (WGS) entry which is preliminary data.</text>
</comment>
<evidence type="ECO:0000256" key="4">
    <source>
        <dbReference type="ARBA" id="ARBA00023136"/>
    </source>
</evidence>
<dbReference type="InterPro" id="IPR051533">
    <property type="entry name" value="WaaL-like"/>
</dbReference>
<feature type="transmembrane region" description="Helical" evidence="5">
    <location>
        <begin position="61"/>
        <end position="79"/>
    </location>
</feature>
<feature type="transmembrane region" description="Helical" evidence="5">
    <location>
        <begin position="391"/>
        <end position="407"/>
    </location>
</feature>
<dbReference type="EMBL" id="JABSNM010000006">
    <property type="protein sequence ID" value="NRT56054.1"/>
    <property type="molecule type" value="Genomic_DNA"/>
</dbReference>
<feature type="transmembrane region" description="Helical" evidence="5">
    <location>
        <begin position="222"/>
        <end position="245"/>
    </location>
</feature>
<evidence type="ECO:0000313" key="8">
    <source>
        <dbReference type="Proteomes" id="UP001516061"/>
    </source>
</evidence>
<keyword evidence="4 5" id="KW-0472">Membrane</keyword>
<protein>
    <recommendedName>
        <fullName evidence="6">O-antigen ligase-related domain-containing protein</fullName>
    </recommendedName>
</protein>
<dbReference type="PANTHER" id="PTHR37422">
    <property type="entry name" value="TEICHURONIC ACID BIOSYNTHESIS PROTEIN TUAE"/>
    <property type="match status" value="1"/>
</dbReference>
<accession>A0ABX2G1W6</accession>
<dbReference type="Proteomes" id="UP001516061">
    <property type="component" value="Unassembled WGS sequence"/>
</dbReference>
<proteinExistence type="predicted"/>
<keyword evidence="8" id="KW-1185">Reference proteome</keyword>